<name>A0A4S8ITM5_MUSBA</name>
<dbReference type="Proteomes" id="UP000317650">
    <property type="component" value="Chromosome 6"/>
</dbReference>
<organism evidence="1 2">
    <name type="scientific">Musa balbisiana</name>
    <name type="common">Banana</name>
    <dbReference type="NCBI Taxonomy" id="52838"/>
    <lineage>
        <taxon>Eukaryota</taxon>
        <taxon>Viridiplantae</taxon>
        <taxon>Streptophyta</taxon>
        <taxon>Embryophyta</taxon>
        <taxon>Tracheophyta</taxon>
        <taxon>Spermatophyta</taxon>
        <taxon>Magnoliopsida</taxon>
        <taxon>Liliopsida</taxon>
        <taxon>Zingiberales</taxon>
        <taxon>Musaceae</taxon>
        <taxon>Musa</taxon>
    </lineage>
</organism>
<proteinExistence type="predicted"/>
<sequence length="87" mass="9872">MCARSDAFSSSVGYLVVVGKPFCHRFLCEWTEILLINNASEQLPPVETNNNKESDQRMVFPGELGIYVDNISFRHIGYSADDRSKRT</sequence>
<dbReference type="AlphaFoldDB" id="A0A4S8ITM5"/>
<dbReference type="EMBL" id="PYDT01000009">
    <property type="protein sequence ID" value="THU52051.1"/>
    <property type="molecule type" value="Genomic_DNA"/>
</dbReference>
<gene>
    <name evidence="1" type="ORF">C4D60_Mb06t37520</name>
</gene>
<keyword evidence="2" id="KW-1185">Reference proteome</keyword>
<evidence type="ECO:0000313" key="2">
    <source>
        <dbReference type="Proteomes" id="UP000317650"/>
    </source>
</evidence>
<reference evidence="1 2" key="1">
    <citation type="journal article" date="2019" name="Nat. Plants">
        <title>Genome sequencing of Musa balbisiana reveals subgenome evolution and function divergence in polyploid bananas.</title>
        <authorList>
            <person name="Yao X."/>
        </authorList>
    </citation>
    <scope>NUCLEOTIDE SEQUENCE [LARGE SCALE GENOMIC DNA]</scope>
    <source>
        <strain evidence="2">cv. DH-PKW</strain>
        <tissue evidence="1">Leaves</tissue>
    </source>
</reference>
<comment type="caution">
    <text evidence="1">The sequence shown here is derived from an EMBL/GenBank/DDBJ whole genome shotgun (WGS) entry which is preliminary data.</text>
</comment>
<protein>
    <submittedName>
        <fullName evidence="1">Uncharacterized protein</fullName>
    </submittedName>
</protein>
<evidence type="ECO:0000313" key="1">
    <source>
        <dbReference type="EMBL" id="THU52051.1"/>
    </source>
</evidence>
<accession>A0A4S8ITM5</accession>